<name>A0A940PA00_9ENTE</name>
<proteinExistence type="predicted"/>
<accession>A0A940PA00</accession>
<evidence type="ECO:0000313" key="1">
    <source>
        <dbReference type="EMBL" id="MBP1040870.1"/>
    </source>
</evidence>
<gene>
    <name evidence="1" type="ORF">I6N95_07620</name>
</gene>
<protein>
    <submittedName>
        <fullName evidence="1">Uncharacterized protein</fullName>
    </submittedName>
</protein>
<dbReference type="EMBL" id="JAEEGA010000004">
    <property type="protein sequence ID" value="MBP1040870.1"/>
    <property type="molecule type" value="Genomic_DNA"/>
</dbReference>
<evidence type="ECO:0000313" key="2">
    <source>
        <dbReference type="Proteomes" id="UP000674938"/>
    </source>
</evidence>
<dbReference type="Proteomes" id="UP000674938">
    <property type="component" value="Unassembled WGS sequence"/>
</dbReference>
<sequence length="131" mass="15471">MNKYRHEKRYKWSDPQILALYPQFSSQFITGIESLELYTDYDEWYSEKLSYLKITFKLIDGIKEKLTILFKDVSSFRLEGFGGGYHPISGFDIIILDYGPGTTVQYEVIDYEDGALFFYFRSMEVLSFSQK</sequence>
<comment type="caution">
    <text evidence="1">The sequence shown here is derived from an EMBL/GenBank/DDBJ whole genome shotgun (WGS) entry which is preliminary data.</text>
</comment>
<reference evidence="1" key="1">
    <citation type="submission" date="2020-12" db="EMBL/GenBank/DDBJ databases">
        <title>Vagococcus allomyrinae sp. nov. and Enterococcus lavae sp. nov., isolated from the larvae of Allomyrina dichotoma.</title>
        <authorList>
            <person name="Lee S.D."/>
        </authorList>
    </citation>
    <scope>NUCLEOTIDE SEQUENCE</scope>
    <source>
        <strain evidence="1">BWB3-3</strain>
    </source>
</reference>
<organism evidence="1 2">
    <name type="scientific">Vagococcus allomyrinae</name>
    <dbReference type="NCBI Taxonomy" id="2794353"/>
    <lineage>
        <taxon>Bacteria</taxon>
        <taxon>Bacillati</taxon>
        <taxon>Bacillota</taxon>
        <taxon>Bacilli</taxon>
        <taxon>Lactobacillales</taxon>
        <taxon>Enterococcaceae</taxon>
        <taxon>Vagococcus</taxon>
    </lineage>
</organism>
<dbReference type="AlphaFoldDB" id="A0A940PA00"/>
<dbReference type="RefSeq" id="WP_209526344.1">
    <property type="nucleotide sequence ID" value="NZ_JAEEGA010000004.1"/>
</dbReference>
<keyword evidence="2" id="KW-1185">Reference proteome</keyword>